<evidence type="ECO:0000313" key="1">
    <source>
        <dbReference type="Ensembl" id="ENSACUP00000022387.1"/>
    </source>
</evidence>
<sequence>MGELCVQNLVIVLLQGLHFHTRDGVVEPLELRTWVPGHLPGNTVVAVEELLPEELIAGHGVPLLAHQPHREHVYVVQVEEDLVEDAVGEEGAAARVHRVILPPSQAGAWHLPPPTALGTGLQPGLG</sequence>
<dbReference type="AlphaFoldDB" id="A0A663NF62"/>
<name>A0A663NF62_ATHCN</name>
<accession>A0A663NF62</accession>
<keyword evidence="2" id="KW-1185">Reference proteome</keyword>
<reference evidence="1" key="2">
    <citation type="submission" date="2025-09" db="UniProtKB">
        <authorList>
            <consortium name="Ensembl"/>
        </authorList>
    </citation>
    <scope>IDENTIFICATION</scope>
</reference>
<protein>
    <submittedName>
        <fullName evidence="1">Complement C8 gamma chain</fullName>
    </submittedName>
</protein>
<dbReference type="Ensembl" id="ENSACUT00000023859.1">
    <property type="protein sequence ID" value="ENSACUP00000022387.1"/>
    <property type="gene ID" value="ENSACUG00000014943.1"/>
</dbReference>
<evidence type="ECO:0000313" key="2">
    <source>
        <dbReference type="Proteomes" id="UP000472269"/>
    </source>
</evidence>
<organism evidence="1 2">
    <name type="scientific">Athene cunicularia</name>
    <name type="common">Burrowing owl</name>
    <name type="synonym">Speotyto cunicularia</name>
    <dbReference type="NCBI Taxonomy" id="194338"/>
    <lineage>
        <taxon>Eukaryota</taxon>
        <taxon>Metazoa</taxon>
        <taxon>Chordata</taxon>
        <taxon>Craniata</taxon>
        <taxon>Vertebrata</taxon>
        <taxon>Euteleostomi</taxon>
        <taxon>Archelosauria</taxon>
        <taxon>Archosauria</taxon>
        <taxon>Dinosauria</taxon>
        <taxon>Saurischia</taxon>
        <taxon>Theropoda</taxon>
        <taxon>Coelurosauria</taxon>
        <taxon>Aves</taxon>
        <taxon>Neognathae</taxon>
        <taxon>Neoaves</taxon>
        <taxon>Telluraves</taxon>
        <taxon>Strigiformes</taxon>
        <taxon>Strigidae</taxon>
        <taxon>Athene</taxon>
    </lineage>
</organism>
<proteinExistence type="predicted"/>
<reference evidence="1" key="1">
    <citation type="submission" date="2025-08" db="UniProtKB">
        <authorList>
            <consortium name="Ensembl"/>
        </authorList>
    </citation>
    <scope>IDENTIFICATION</scope>
</reference>
<dbReference type="Proteomes" id="UP000472269">
    <property type="component" value="Unplaced"/>
</dbReference>